<keyword evidence="1" id="KW-0175">Coiled coil</keyword>
<dbReference type="RefSeq" id="WP_187014304.1">
    <property type="nucleotide sequence ID" value="NZ_JACOQI010000004.1"/>
</dbReference>
<accession>A0A923MHV0</accession>
<comment type="caution">
    <text evidence="3">The sequence shown here is derived from an EMBL/GenBank/DDBJ whole genome shotgun (WGS) entry which is preliminary data.</text>
</comment>
<evidence type="ECO:0000256" key="1">
    <source>
        <dbReference type="SAM" id="Coils"/>
    </source>
</evidence>
<sequence length="428" mass="46790">MNRSSFVSKLFTPVITLLVLAYFGYQIYGYVSDPFSTTLAYTYQVEDTVDISGYVVRQEQVLTGDTGGLMRLRKNEGERVGTGGAVATVYADQASLDRQNEIETLNNRIEQLEYAQESMLGAEVTLKLDSQIARSLLDYRTVVAAGRLDAAESRGQELRSLVLKRDYTYSGTEDLSGQLQELKNQLKTLRSQAANSVKTIRSPRSGLFSAVVDGYESVLTPDSLSALTPSALNKLSPAEIPANTGKLILGDSWYYVGVVSAQEAQTLQTRQNRLGTGESLSLRFTKNVDRDLSVTLLSVGAEENGRCVVTFQGNTYLQELTLLRRQSAEIILDTTDGLRVPLAALRVATQTVTEKDPETEETASKEVNVTGVYCVSGAKARFKPVEVLLTGDDYAVVRSAGSTEKLRLRPGDEIIVAARDLYDGKVVS</sequence>
<reference evidence="3" key="1">
    <citation type="submission" date="2020-08" db="EMBL/GenBank/DDBJ databases">
        <title>Genome public.</title>
        <authorList>
            <person name="Liu C."/>
            <person name="Sun Q."/>
        </authorList>
    </citation>
    <scope>NUCLEOTIDE SEQUENCE</scope>
    <source>
        <strain evidence="3">BX15</strain>
    </source>
</reference>
<gene>
    <name evidence="3" type="ORF">H8Z83_06410</name>
</gene>
<protein>
    <recommendedName>
        <fullName evidence="2">RND related barrel-sandwich hybrid domain-containing protein</fullName>
    </recommendedName>
</protein>
<dbReference type="Pfam" id="PF26018">
    <property type="entry name" value="BSH_RND_rel"/>
    <property type="match status" value="1"/>
</dbReference>
<evidence type="ECO:0000313" key="4">
    <source>
        <dbReference type="Proteomes" id="UP000620327"/>
    </source>
</evidence>
<evidence type="ECO:0000259" key="2">
    <source>
        <dbReference type="Pfam" id="PF26018"/>
    </source>
</evidence>
<dbReference type="AlphaFoldDB" id="A0A923MHV0"/>
<proteinExistence type="predicted"/>
<dbReference type="Proteomes" id="UP000620327">
    <property type="component" value="Unassembled WGS sequence"/>
</dbReference>
<dbReference type="InterPro" id="IPR058709">
    <property type="entry name" value="BSH_RND-rel"/>
</dbReference>
<feature type="domain" description="RND related barrel-sandwich hybrid" evidence="2">
    <location>
        <begin position="59"/>
        <end position="253"/>
    </location>
</feature>
<organism evidence="3 4">
    <name type="scientific">Dysosmobacter segnis</name>
    <dbReference type="NCBI Taxonomy" id="2763042"/>
    <lineage>
        <taxon>Bacteria</taxon>
        <taxon>Bacillati</taxon>
        <taxon>Bacillota</taxon>
        <taxon>Clostridia</taxon>
        <taxon>Eubacteriales</taxon>
        <taxon>Oscillospiraceae</taxon>
        <taxon>Dysosmobacter</taxon>
    </lineage>
</organism>
<evidence type="ECO:0000313" key="3">
    <source>
        <dbReference type="EMBL" id="MBC5769961.1"/>
    </source>
</evidence>
<keyword evidence="4" id="KW-1185">Reference proteome</keyword>
<feature type="coiled-coil region" evidence="1">
    <location>
        <begin position="172"/>
        <end position="199"/>
    </location>
</feature>
<name>A0A923MHV0_9FIRM</name>
<dbReference type="EMBL" id="JACOQI010000004">
    <property type="protein sequence ID" value="MBC5769961.1"/>
    <property type="molecule type" value="Genomic_DNA"/>
</dbReference>